<evidence type="ECO:0000313" key="2">
    <source>
        <dbReference type="Proteomes" id="UP000516428"/>
    </source>
</evidence>
<name>A0A7H1B268_9ACTN</name>
<dbReference type="AlphaFoldDB" id="A0A7H1B268"/>
<sequence>MVPAQTTGSGGTTLYYGDTGNAHRLQVFLELRDRASAHLAASLLDTFRDGADAGDFVLEFHFAAVMDDTVGGSGSRRALAALGAAADVGAGPFMDYLGALFAAQPFPPGDDGFGVPAHLLSVAGTVAGLRSADFDAKVAQDVYNTWAAEVTGAFASFGLVGTPAVRYDDTVIPVVNVDGTAVMTPREFAEQLASA</sequence>
<protein>
    <recommendedName>
        <fullName evidence="3">Thioredoxin-like fold domain-containing protein</fullName>
    </recommendedName>
</protein>
<evidence type="ECO:0000313" key="1">
    <source>
        <dbReference type="EMBL" id="QNS02823.1"/>
    </source>
</evidence>
<dbReference type="InterPro" id="IPR036249">
    <property type="entry name" value="Thioredoxin-like_sf"/>
</dbReference>
<accession>A0A7H1B268</accession>
<dbReference type="SUPFAM" id="SSF52833">
    <property type="entry name" value="Thioredoxin-like"/>
    <property type="match status" value="1"/>
</dbReference>
<organism evidence="1 2">
    <name type="scientific">Streptomyces xanthii</name>
    <dbReference type="NCBI Taxonomy" id="2768069"/>
    <lineage>
        <taxon>Bacteria</taxon>
        <taxon>Bacillati</taxon>
        <taxon>Actinomycetota</taxon>
        <taxon>Actinomycetes</taxon>
        <taxon>Kitasatosporales</taxon>
        <taxon>Streptomycetaceae</taxon>
        <taxon>Streptomyces</taxon>
    </lineage>
</organism>
<proteinExistence type="predicted"/>
<evidence type="ECO:0008006" key="3">
    <source>
        <dbReference type="Google" id="ProtNLM"/>
    </source>
</evidence>
<dbReference type="Proteomes" id="UP000516428">
    <property type="component" value="Chromosome"/>
</dbReference>
<gene>
    <name evidence="1" type="ORF">IAG42_03760</name>
</gene>
<reference evidence="1 2" key="1">
    <citation type="submission" date="2020-09" db="EMBL/GenBank/DDBJ databases">
        <title>A novel species.</title>
        <authorList>
            <person name="Gao J."/>
        </authorList>
    </citation>
    <scope>NUCLEOTIDE SEQUENCE [LARGE SCALE GENOMIC DNA]</scope>
    <source>
        <strain evidence="1 2">CRXT-Y-14</strain>
    </source>
</reference>
<dbReference type="RefSeq" id="WP_188335578.1">
    <property type="nucleotide sequence ID" value="NZ_CP061281.1"/>
</dbReference>
<dbReference type="Gene3D" id="3.40.30.10">
    <property type="entry name" value="Glutaredoxin"/>
    <property type="match status" value="1"/>
</dbReference>
<dbReference type="KEGG" id="sxn:IAG42_03760"/>
<keyword evidence="2" id="KW-1185">Reference proteome</keyword>
<dbReference type="EMBL" id="CP061281">
    <property type="protein sequence ID" value="QNS02823.1"/>
    <property type="molecule type" value="Genomic_DNA"/>
</dbReference>